<feature type="compositionally biased region" description="Basic and acidic residues" evidence="1">
    <location>
        <begin position="188"/>
        <end position="197"/>
    </location>
</feature>
<feature type="compositionally biased region" description="Basic and acidic residues" evidence="1">
    <location>
        <begin position="254"/>
        <end position="267"/>
    </location>
</feature>
<organism evidence="3 4">
    <name type="scientific">Rubus argutus</name>
    <name type="common">Southern blackberry</name>
    <dbReference type="NCBI Taxonomy" id="59490"/>
    <lineage>
        <taxon>Eukaryota</taxon>
        <taxon>Viridiplantae</taxon>
        <taxon>Streptophyta</taxon>
        <taxon>Embryophyta</taxon>
        <taxon>Tracheophyta</taxon>
        <taxon>Spermatophyta</taxon>
        <taxon>Magnoliopsida</taxon>
        <taxon>eudicotyledons</taxon>
        <taxon>Gunneridae</taxon>
        <taxon>Pentapetalae</taxon>
        <taxon>rosids</taxon>
        <taxon>fabids</taxon>
        <taxon>Rosales</taxon>
        <taxon>Rosaceae</taxon>
        <taxon>Rosoideae</taxon>
        <taxon>Rosoideae incertae sedis</taxon>
        <taxon>Rubus</taxon>
    </lineage>
</organism>
<comment type="caution">
    <text evidence="3">The sequence shown here is derived from an EMBL/GenBank/DDBJ whole genome shotgun (WGS) entry which is preliminary data.</text>
</comment>
<dbReference type="Proteomes" id="UP001457282">
    <property type="component" value="Unassembled WGS sequence"/>
</dbReference>
<feature type="domain" description="PB1-like" evidence="2">
    <location>
        <begin position="2"/>
        <end position="63"/>
    </location>
</feature>
<dbReference type="AlphaFoldDB" id="A0AAW1X9B6"/>
<dbReference type="PANTHER" id="PTHR31973">
    <property type="entry name" value="POLYPROTEIN, PUTATIVE-RELATED"/>
    <property type="match status" value="1"/>
</dbReference>
<evidence type="ECO:0000256" key="1">
    <source>
        <dbReference type="SAM" id="MobiDB-lite"/>
    </source>
</evidence>
<dbReference type="InterPro" id="IPR058594">
    <property type="entry name" value="PB1-like_dom_pln"/>
</dbReference>
<sequence>MYVGGEVHWVENLDPDKTSWLELNTFVWRLGYRKSPVHYWFKHPTMPIYLPITDDQQAMKMMTLLPCSRMIEVFCIGGGARQIQLCEEEDKDPNYEECIPHNKFKTEMVMMPLSACQVGQSMDQMNHVIDHEPSSTITCKGKKKVVVVEEFMPSDVNIIHQSNDYMDFGPNRYDGGVEEERMKELERSMFGDPNKDGEGDDDDEFLDSDYETHPEDEGVDGEVDDDVEFDKFVDNQNVFEEYADIGFAGEISDHSYDSDELREKEDTSDTDGDDADREATSNIKQRMKKKNIMKGKTWVPERDLKNPNFEVGQIFADSKQFKDVVKKYAVKHGVNLYFQKNTNVKVEVICGKKKGKKDKRTRPFWMYAGDIEDGAPELVIKTLNLQHKNCEVVPRVQMCTSTFLAKEYVDIFRTDPYISRKLFMNLVKKDFGQTISHKQVIRARALAALMNSGSEDQQYNLLESYAEVLKKTNPGSTVKMMTEMVGEVRKFKRFYVCFDACKKGWKAGCRPLIGLDDCHIKTKYPGVLLSVVGIDANNGMFPIAYAVIEIENRET</sequence>
<gene>
    <name evidence="3" type="ORF">M0R45_019583</name>
</gene>
<name>A0AAW1X9B6_RUBAR</name>
<dbReference type="EMBL" id="JBEDUW010000004">
    <property type="protein sequence ID" value="KAK9932342.1"/>
    <property type="molecule type" value="Genomic_DNA"/>
</dbReference>
<evidence type="ECO:0000313" key="3">
    <source>
        <dbReference type="EMBL" id="KAK9932342.1"/>
    </source>
</evidence>
<feature type="region of interest" description="Disordered" evidence="1">
    <location>
        <begin position="188"/>
        <end position="222"/>
    </location>
</feature>
<reference evidence="3 4" key="1">
    <citation type="journal article" date="2023" name="G3 (Bethesda)">
        <title>A chromosome-length genome assembly and annotation of blackberry (Rubus argutus, cv. 'Hillquist').</title>
        <authorList>
            <person name="Bruna T."/>
            <person name="Aryal R."/>
            <person name="Dudchenko O."/>
            <person name="Sargent D.J."/>
            <person name="Mead D."/>
            <person name="Buti M."/>
            <person name="Cavallini A."/>
            <person name="Hytonen T."/>
            <person name="Andres J."/>
            <person name="Pham M."/>
            <person name="Weisz D."/>
            <person name="Mascagni F."/>
            <person name="Usai G."/>
            <person name="Natali L."/>
            <person name="Bassil N."/>
            <person name="Fernandez G.E."/>
            <person name="Lomsadze A."/>
            <person name="Armour M."/>
            <person name="Olukolu B."/>
            <person name="Poorten T."/>
            <person name="Britton C."/>
            <person name="Davik J."/>
            <person name="Ashrafi H."/>
            <person name="Aiden E.L."/>
            <person name="Borodovsky M."/>
            <person name="Worthington M."/>
        </authorList>
    </citation>
    <scope>NUCLEOTIDE SEQUENCE [LARGE SCALE GENOMIC DNA]</scope>
    <source>
        <strain evidence="3">PI 553951</strain>
    </source>
</reference>
<keyword evidence="4" id="KW-1185">Reference proteome</keyword>
<proteinExistence type="predicted"/>
<protein>
    <recommendedName>
        <fullName evidence="2">PB1-like domain-containing protein</fullName>
    </recommendedName>
</protein>
<accession>A0AAW1X9B6</accession>
<feature type="compositionally biased region" description="Acidic residues" evidence="1">
    <location>
        <begin position="198"/>
        <end position="209"/>
    </location>
</feature>
<feature type="region of interest" description="Disordered" evidence="1">
    <location>
        <begin position="254"/>
        <end position="286"/>
    </location>
</feature>
<dbReference type="Pfam" id="PF26130">
    <property type="entry name" value="PB1-like"/>
    <property type="match status" value="1"/>
</dbReference>
<dbReference type="PANTHER" id="PTHR31973:SF199">
    <property type="entry name" value="SWIM-TYPE DOMAIN-CONTAINING PROTEIN"/>
    <property type="match status" value="1"/>
</dbReference>
<evidence type="ECO:0000259" key="2">
    <source>
        <dbReference type="Pfam" id="PF26130"/>
    </source>
</evidence>
<evidence type="ECO:0000313" key="4">
    <source>
        <dbReference type="Proteomes" id="UP001457282"/>
    </source>
</evidence>